<reference evidence="9 10" key="1">
    <citation type="submission" date="2018-10" db="EMBL/GenBank/DDBJ databases">
        <title>Isolation from soil.</title>
        <authorList>
            <person name="Hu J."/>
        </authorList>
    </citation>
    <scope>NUCLEOTIDE SEQUENCE [LARGE SCALE GENOMIC DNA]</scope>
    <source>
        <strain evidence="9 10">NEAU-Ht49</strain>
    </source>
</reference>
<organism evidence="9 10">
    <name type="scientific">Actinomadura harenae</name>
    <dbReference type="NCBI Taxonomy" id="2483351"/>
    <lineage>
        <taxon>Bacteria</taxon>
        <taxon>Bacillati</taxon>
        <taxon>Actinomycetota</taxon>
        <taxon>Actinomycetes</taxon>
        <taxon>Streptosporangiales</taxon>
        <taxon>Thermomonosporaceae</taxon>
        <taxon>Actinomadura</taxon>
    </lineage>
</organism>
<dbReference type="PANTHER" id="PTHR43124:SF3">
    <property type="entry name" value="CHLORAMPHENICOL EFFLUX PUMP RV0191"/>
    <property type="match status" value="1"/>
</dbReference>
<feature type="transmembrane region" description="Helical" evidence="7">
    <location>
        <begin position="263"/>
        <end position="282"/>
    </location>
</feature>
<evidence type="ECO:0000259" key="8">
    <source>
        <dbReference type="PROSITE" id="PS50850"/>
    </source>
</evidence>
<keyword evidence="5 7" id="KW-0472">Membrane</keyword>
<feature type="transmembrane region" description="Helical" evidence="7">
    <location>
        <begin position="67"/>
        <end position="91"/>
    </location>
</feature>
<proteinExistence type="predicted"/>
<dbReference type="CDD" id="cd17324">
    <property type="entry name" value="MFS_NepI_like"/>
    <property type="match status" value="1"/>
</dbReference>
<dbReference type="SUPFAM" id="SSF103473">
    <property type="entry name" value="MFS general substrate transporter"/>
    <property type="match status" value="1"/>
</dbReference>
<evidence type="ECO:0000256" key="2">
    <source>
        <dbReference type="ARBA" id="ARBA00022475"/>
    </source>
</evidence>
<dbReference type="Proteomes" id="UP000282674">
    <property type="component" value="Unassembled WGS sequence"/>
</dbReference>
<feature type="transmembrane region" description="Helical" evidence="7">
    <location>
        <begin position="383"/>
        <end position="401"/>
    </location>
</feature>
<dbReference type="GO" id="GO:0022857">
    <property type="term" value="F:transmembrane transporter activity"/>
    <property type="evidence" value="ECO:0007669"/>
    <property type="project" value="InterPro"/>
</dbReference>
<keyword evidence="4 7" id="KW-1133">Transmembrane helix</keyword>
<feature type="transmembrane region" description="Helical" evidence="7">
    <location>
        <begin position="187"/>
        <end position="207"/>
    </location>
</feature>
<feature type="transmembrane region" description="Helical" evidence="7">
    <location>
        <begin position="319"/>
        <end position="338"/>
    </location>
</feature>
<dbReference type="GO" id="GO:0005886">
    <property type="term" value="C:plasma membrane"/>
    <property type="evidence" value="ECO:0007669"/>
    <property type="project" value="UniProtKB-SubCell"/>
</dbReference>
<feature type="transmembrane region" description="Helical" evidence="7">
    <location>
        <begin position="33"/>
        <end position="55"/>
    </location>
</feature>
<dbReference type="PANTHER" id="PTHR43124">
    <property type="entry name" value="PURINE EFFLUX PUMP PBUE"/>
    <property type="match status" value="1"/>
</dbReference>
<evidence type="ECO:0000313" key="9">
    <source>
        <dbReference type="EMBL" id="RMI43644.1"/>
    </source>
</evidence>
<accession>A0A3M2M1P6</accession>
<comment type="caution">
    <text evidence="9">The sequence shown here is derived from an EMBL/GenBank/DDBJ whole genome shotgun (WGS) entry which is preliminary data.</text>
</comment>
<dbReference type="EMBL" id="RFFG01000024">
    <property type="protein sequence ID" value="RMI43644.1"/>
    <property type="molecule type" value="Genomic_DNA"/>
</dbReference>
<keyword evidence="2" id="KW-1003">Cell membrane</keyword>
<dbReference type="InterPro" id="IPR011701">
    <property type="entry name" value="MFS"/>
</dbReference>
<dbReference type="RefSeq" id="WP_122195102.1">
    <property type="nucleotide sequence ID" value="NZ_JBHSKC010000008.1"/>
</dbReference>
<evidence type="ECO:0000313" key="10">
    <source>
        <dbReference type="Proteomes" id="UP000282674"/>
    </source>
</evidence>
<keyword evidence="3 7" id="KW-0812">Transmembrane</keyword>
<evidence type="ECO:0000256" key="4">
    <source>
        <dbReference type="ARBA" id="ARBA00022989"/>
    </source>
</evidence>
<dbReference type="Pfam" id="PF07690">
    <property type="entry name" value="MFS_1"/>
    <property type="match status" value="1"/>
</dbReference>
<evidence type="ECO:0000256" key="3">
    <source>
        <dbReference type="ARBA" id="ARBA00022692"/>
    </source>
</evidence>
<feature type="transmembrane region" description="Helical" evidence="7">
    <location>
        <begin position="98"/>
        <end position="117"/>
    </location>
</feature>
<evidence type="ECO:0000256" key="7">
    <source>
        <dbReference type="SAM" id="Phobius"/>
    </source>
</evidence>
<dbReference type="PROSITE" id="PS50850">
    <property type="entry name" value="MFS"/>
    <property type="match status" value="1"/>
</dbReference>
<evidence type="ECO:0000256" key="1">
    <source>
        <dbReference type="ARBA" id="ARBA00004651"/>
    </source>
</evidence>
<comment type="subcellular location">
    <subcellularLocation>
        <location evidence="1">Cell membrane</location>
        <topology evidence="1">Multi-pass membrane protein</topology>
    </subcellularLocation>
</comment>
<dbReference type="InterPro" id="IPR020846">
    <property type="entry name" value="MFS_dom"/>
</dbReference>
<dbReference type="AlphaFoldDB" id="A0A3M2M1P6"/>
<feature type="domain" description="Major facilitator superfamily (MFS) profile" evidence="8">
    <location>
        <begin position="32"/>
        <end position="407"/>
    </location>
</feature>
<feature type="transmembrane region" description="Helical" evidence="7">
    <location>
        <begin position="159"/>
        <end position="181"/>
    </location>
</feature>
<feature type="region of interest" description="Disordered" evidence="6">
    <location>
        <begin position="1"/>
        <end position="24"/>
    </location>
</feature>
<dbReference type="Gene3D" id="1.20.1250.20">
    <property type="entry name" value="MFS general substrate transporter like domains"/>
    <property type="match status" value="2"/>
</dbReference>
<keyword evidence="10" id="KW-1185">Reference proteome</keyword>
<dbReference type="InterPro" id="IPR050189">
    <property type="entry name" value="MFS_Efflux_Transporters"/>
</dbReference>
<evidence type="ECO:0000256" key="6">
    <source>
        <dbReference type="SAM" id="MobiDB-lite"/>
    </source>
</evidence>
<evidence type="ECO:0000256" key="5">
    <source>
        <dbReference type="ARBA" id="ARBA00023136"/>
    </source>
</evidence>
<gene>
    <name evidence="9" type="ORF">EBO15_15505</name>
</gene>
<dbReference type="InterPro" id="IPR036259">
    <property type="entry name" value="MFS_trans_sf"/>
</dbReference>
<protein>
    <submittedName>
        <fullName evidence="9">MFS transporter</fullName>
    </submittedName>
</protein>
<sequence>MHSPSSGPEAAASRAGDRPPARAAAPRALPPPVYLLAFSLFGMGSAEFLVAGVLPDIAADLRISLPSAGWLISTFAIGVVLGGPPLAVLTLRWPRRTTLVATQVLFAAGLAAGLLTSSHPLLLVTRFVCGLAYAGYFAVATVTAIGLVPPERTARASGVVVSGLSLAMVLGGPAGALLGHFTGWRGGFWAVVALTCAGAVLTLAAVPETGTGGAPSVRRELRTMRRPRLWLVFAATLLSTAAYMITYNYLAALLRDVTGLADVWVPAVLTLFGVGAFLGISWGGRISDGRPHRALLAGAFGIALVSALLASFAEHAAVAVPLVLLLGVAGFVLNPALYGRVFTLASQAPTLAGATTVSMFQLGISLVPPLAGAALNAGGGLTSLPWIGAALALLTVPVALLDRPKHRSSGQSTAE</sequence>
<name>A0A3M2M1P6_9ACTN</name>
<feature type="transmembrane region" description="Helical" evidence="7">
    <location>
        <begin position="350"/>
        <end position="371"/>
    </location>
</feature>
<feature type="transmembrane region" description="Helical" evidence="7">
    <location>
        <begin position="228"/>
        <end position="251"/>
    </location>
</feature>
<feature type="transmembrane region" description="Helical" evidence="7">
    <location>
        <begin position="294"/>
        <end position="313"/>
    </location>
</feature>
<dbReference type="OrthoDB" id="9814237at2"/>
<feature type="transmembrane region" description="Helical" evidence="7">
    <location>
        <begin position="123"/>
        <end position="147"/>
    </location>
</feature>